<proteinExistence type="predicted"/>
<accession>A0A4Y3NA15</accession>
<name>A0A4Y3NA15_PAEAU</name>
<protein>
    <submittedName>
        <fullName evidence="2">Uncharacterized protein</fullName>
    </submittedName>
</protein>
<keyword evidence="1" id="KW-1133">Transmembrane helix</keyword>
<dbReference type="Proteomes" id="UP000317715">
    <property type="component" value="Unassembled WGS sequence"/>
</dbReference>
<gene>
    <name evidence="2" type="ORF">AAU01_14550</name>
</gene>
<keyword evidence="3" id="KW-1185">Reference proteome</keyword>
<dbReference type="AlphaFoldDB" id="A0A4Y3NA15"/>
<organism evidence="2 3">
    <name type="scientific">Paenarthrobacter aurescens</name>
    <name type="common">Arthrobacter aurescens</name>
    <dbReference type="NCBI Taxonomy" id="43663"/>
    <lineage>
        <taxon>Bacteria</taxon>
        <taxon>Bacillati</taxon>
        <taxon>Actinomycetota</taxon>
        <taxon>Actinomycetes</taxon>
        <taxon>Micrococcales</taxon>
        <taxon>Micrococcaceae</taxon>
        <taxon>Paenarthrobacter</taxon>
    </lineage>
</organism>
<evidence type="ECO:0000256" key="1">
    <source>
        <dbReference type="SAM" id="Phobius"/>
    </source>
</evidence>
<keyword evidence="1" id="KW-0472">Membrane</keyword>
<evidence type="ECO:0000313" key="2">
    <source>
        <dbReference type="EMBL" id="GEB18700.1"/>
    </source>
</evidence>
<evidence type="ECO:0000313" key="3">
    <source>
        <dbReference type="Proteomes" id="UP000317715"/>
    </source>
</evidence>
<feature type="transmembrane region" description="Helical" evidence="1">
    <location>
        <begin position="6"/>
        <end position="27"/>
    </location>
</feature>
<keyword evidence="1" id="KW-0812">Transmembrane</keyword>
<reference evidence="2 3" key="1">
    <citation type="submission" date="2019-06" db="EMBL/GenBank/DDBJ databases">
        <title>Whole genome shotgun sequence of Paenarthrobacter aurescens NBRC 12136.</title>
        <authorList>
            <person name="Hosoyama A."/>
            <person name="Uohara A."/>
            <person name="Ohji S."/>
            <person name="Ichikawa N."/>
        </authorList>
    </citation>
    <scope>NUCLEOTIDE SEQUENCE [LARGE SCALE GENOMIC DNA]</scope>
    <source>
        <strain evidence="2 3">NBRC 12136</strain>
    </source>
</reference>
<dbReference type="EMBL" id="BJMD01000007">
    <property type="protein sequence ID" value="GEB18700.1"/>
    <property type="molecule type" value="Genomic_DNA"/>
</dbReference>
<sequence>MDATPISALVLTVVFSAIALYFLYYVVRAGVRDGILQADEKRSKQSEASRHTHS</sequence>
<comment type="caution">
    <text evidence="2">The sequence shown here is derived from an EMBL/GenBank/DDBJ whole genome shotgun (WGS) entry which is preliminary data.</text>
</comment>